<dbReference type="Gene3D" id="3.40.50.720">
    <property type="entry name" value="NAD(P)-binding Rossmann-like Domain"/>
    <property type="match status" value="1"/>
</dbReference>
<dbReference type="InterPro" id="IPR023393">
    <property type="entry name" value="START-like_dom_sf"/>
</dbReference>
<dbReference type="InterPro" id="IPR036291">
    <property type="entry name" value="NAD(P)-bd_dom_sf"/>
</dbReference>
<sequence length="464" mass="49789">MARTTTYTQFLAAPPEAVWAVVGDPGRWPHWHPGITSVVLHGPAEPGTTGDCAPSGRMLGPLHRRTAEPFTITELTPGRAITIDQPDPLGRVRISWRLRPSGAGTELTQELTCTGPFAAPARAVLGRVLEGDLRVSFARLARLVGIEPGPDALTVVIAGGTGSLGRHLAADLTCRAVRVVVLTRTPDPRLPFEQQRWDGETVGEWAAALDNPGPTAVVNLAGQLVDCRPTPANIAVLRDSRVRPTRALVEAAASLDRPLAHWVQASTTAIWSDAGETRCTESTPLPIGLPQMTGVARPWENALTGANTRHHVVLRTSVVLDPQAPALRMLCRLTSAGLGGRIGSGEQWFSWIHLADWLAVVRAALGLDPDVTLPSGIVVAATDFPVRNRDLMAALRRHLRRPPAPPTPAAVLRLGALVLRTDPALGLTGRHATSTVLREAGYRFHYPCLDDALRDLLPQRTRAC</sequence>
<reference evidence="4" key="1">
    <citation type="submission" date="2015-03" db="EMBL/GenBank/DDBJ databases">
        <authorList>
            <consortium name="Pathogen Informatics"/>
        </authorList>
    </citation>
    <scope>NUCLEOTIDE SEQUENCE [LARGE SCALE GENOMIC DNA]</scope>
    <source>
        <strain evidence="4">NCTC11134</strain>
        <plasmid evidence="4">2</plasmid>
    </source>
</reference>
<protein>
    <submittedName>
        <fullName evidence="3">Epimerase family protein SA0724</fullName>
    </submittedName>
</protein>
<evidence type="ECO:0000313" key="3">
    <source>
        <dbReference type="EMBL" id="CRY82353.1"/>
    </source>
</evidence>
<dbReference type="InterPro" id="IPR013549">
    <property type="entry name" value="DUF1731"/>
</dbReference>
<dbReference type="Gene3D" id="3.30.530.20">
    <property type="match status" value="1"/>
</dbReference>
<evidence type="ECO:0000259" key="1">
    <source>
        <dbReference type="Pfam" id="PF01370"/>
    </source>
</evidence>
<feature type="domain" description="NAD-dependent epimerase/dehydratase" evidence="1">
    <location>
        <begin position="155"/>
        <end position="284"/>
    </location>
</feature>
<dbReference type="SUPFAM" id="SSF55961">
    <property type="entry name" value="Bet v1-like"/>
    <property type="match status" value="1"/>
</dbReference>
<dbReference type="AlphaFoldDB" id="A0A0H5P4A7"/>
<dbReference type="SUPFAM" id="SSF51735">
    <property type="entry name" value="NAD(P)-binding Rossmann-fold domains"/>
    <property type="match status" value="1"/>
</dbReference>
<organism evidence="3 4">
    <name type="scientific">Nocardia farcinica</name>
    <dbReference type="NCBI Taxonomy" id="37329"/>
    <lineage>
        <taxon>Bacteria</taxon>
        <taxon>Bacillati</taxon>
        <taxon>Actinomycetota</taxon>
        <taxon>Actinomycetes</taxon>
        <taxon>Mycobacteriales</taxon>
        <taxon>Nocardiaceae</taxon>
        <taxon>Nocardia</taxon>
    </lineage>
</organism>
<gene>
    <name evidence="3" type="ORF">ERS450000_04911</name>
</gene>
<evidence type="ECO:0000313" key="4">
    <source>
        <dbReference type="Proteomes" id="UP000057820"/>
    </source>
</evidence>
<dbReference type="Proteomes" id="UP000057820">
    <property type="component" value="Plasmid 2"/>
</dbReference>
<proteinExistence type="predicted"/>
<dbReference type="InterPro" id="IPR019587">
    <property type="entry name" value="Polyketide_cyclase/dehydratase"/>
</dbReference>
<dbReference type="KEGG" id="nfr:ERS450000_04911"/>
<geneLocation type="plasmid" evidence="3">
    <name>2</name>
</geneLocation>
<evidence type="ECO:0000259" key="2">
    <source>
        <dbReference type="Pfam" id="PF08338"/>
    </source>
</evidence>
<keyword evidence="3" id="KW-0614">Plasmid</keyword>
<dbReference type="EMBL" id="LN868939">
    <property type="protein sequence ID" value="CRY82353.1"/>
    <property type="molecule type" value="Genomic_DNA"/>
</dbReference>
<dbReference type="Pfam" id="PF08338">
    <property type="entry name" value="DUF1731"/>
    <property type="match status" value="1"/>
</dbReference>
<accession>A0A0H5P4A7</accession>
<dbReference type="PANTHER" id="PTHR11092:SF0">
    <property type="entry name" value="EPIMERASE FAMILY PROTEIN SDR39U1"/>
    <property type="match status" value="1"/>
</dbReference>
<dbReference type="Pfam" id="PF01370">
    <property type="entry name" value="Epimerase"/>
    <property type="match status" value="1"/>
</dbReference>
<feature type="domain" description="DUF1731" evidence="2">
    <location>
        <begin position="407"/>
        <end position="456"/>
    </location>
</feature>
<dbReference type="RefSeq" id="WP_076574127.1">
    <property type="nucleotide sequence ID" value="NZ_CP031418.1"/>
</dbReference>
<dbReference type="Pfam" id="PF10604">
    <property type="entry name" value="Polyketide_cyc2"/>
    <property type="match status" value="1"/>
</dbReference>
<dbReference type="PANTHER" id="PTHR11092">
    <property type="entry name" value="SUGAR NUCLEOTIDE EPIMERASE RELATED"/>
    <property type="match status" value="1"/>
</dbReference>
<dbReference type="InterPro" id="IPR001509">
    <property type="entry name" value="Epimerase_deHydtase"/>
</dbReference>
<name>A0A0H5P4A7_NOCFR</name>